<dbReference type="Gene3D" id="3.30.2160.10">
    <property type="entry name" value="Hect, E3 ligase catalytic domain"/>
    <property type="match status" value="1"/>
</dbReference>
<evidence type="ECO:0000256" key="1">
    <source>
        <dbReference type="ARBA" id="ARBA00000885"/>
    </source>
</evidence>
<dbReference type="PANTHER" id="PTHR45670:SF1">
    <property type="entry name" value="E3 UBIQUITIN-PROTEIN LIGASE HECTD1"/>
    <property type="match status" value="1"/>
</dbReference>
<reference evidence="9" key="1">
    <citation type="submission" date="2023-07" db="EMBL/GenBank/DDBJ databases">
        <authorList>
            <consortium name="AG Swart"/>
            <person name="Singh M."/>
            <person name="Singh A."/>
            <person name="Seah K."/>
            <person name="Emmerich C."/>
        </authorList>
    </citation>
    <scope>NUCLEOTIDE SEQUENCE</scope>
    <source>
        <strain evidence="9">DP1</strain>
    </source>
</reference>
<evidence type="ECO:0000313" key="10">
    <source>
        <dbReference type="Proteomes" id="UP001295684"/>
    </source>
</evidence>
<dbReference type="PROSITE" id="PS50237">
    <property type="entry name" value="HECT"/>
    <property type="match status" value="1"/>
</dbReference>
<feature type="compositionally biased region" description="Basic and acidic residues" evidence="7">
    <location>
        <begin position="1"/>
        <end position="20"/>
    </location>
</feature>
<dbReference type="Gene3D" id="3.90.1750.10">
    <property type="entry name" value="Hect, E3 ligase catalytic domains"/>
    <property type="match status" value="1"/>
</dbReference>
<dbReference type="InterPro" id="IPR045322">
    <property type="entry name" value="HECTD1/TRIP12-like"/>
</dbReference>
<keyword evidence="5 6" id="KW-0833">Ubl conjugation pathway</keyword>
<dbReference type="Gene3D" id="3.30.2410.10">
    <property type="entry name" value="Hect, E3 ligase catalytic domain"/>
    <property type="match status" value="1"/>
</dbReference>
<evidence type="ECO:0000256" key="3">
    <source>
        <dbReference type="ARBA" id="ARBA00012485"/>
    </source>
</evidence>
<dbReference type="EC" id="2.3.2.26" evidence="3"/>
<proteinExistence type="inferred from homology"/>
<dbReference type="Gene3D" id="1.25.10.10">
    <property type="entry name" value="Leucine-rich Repeat Variant"/>
    <property type="match status" value="1"/>
</dbReference>
<gene>
    <name evidence="9" type="ORF">ECRASSUSDP1_LOCUS18070</name>
</gene>
<dbReference type="InterPro" id="IPR011989">
    <property type="entry name" value="ARM-like"/>
</dbReference>
<dbReference type="PANTHER" id="PTHR45670">
    <property type="entry name" value="E3 UBIQUITIN-PROTEIN LIGASE TRIP12"/>
    <property type="match status" value="1"/>
</dbReference>
<dbReference type="GO" id="GO:0000209">
    <property type="term" value="P:protein polyubiquitination"/>
    <property type="evidence" value="ECO:0007669"/>
    <property type="project" value="TreeGrafter"/>
</dbReference>
<feature type="active site" description="Glycyl thioester intermediate" evidence="6">
    <location>
        <position position="1803"/>
    </location>
</feature>
<name>A0AAD2D0R8_EUPCR</name>
<feature type="compositionally biased region" description="Polar residues" evidence="7">
    <location>
        <begin position="62"/>
        <end position="79"/>
    </location>
</feature>
<dbReference type="InterPro" id="IPR016024">
    <property type="entry name" value="ARM-type_fold"/>
</dbReference>
<organism evidence="9 10">
    <name type="scientific">Euplotes crassus</name>
    <dbReference type="NCBI Taxonomy" id="5936"/>
    <lineage>
        <taxon>Eukaryota</taxon>
        <taxon>Sar</taxon>
        <taxon>Alveolata</taxon>
        <taxon>Ciliophora</taxon>
        <taxon>Intramacronucleata</taxon>
        <taxon>Spirotrichea</taxon>
        <taxon>Hypotrichia</taxon>
        <taxon>Euplotida</taxon>
        <taxon>Euplotidae</taxon>
        <taxon>Moneuplotes</taxon>
    </lineage>
</organism>
<evidence type="ECO:0000256" key="2">
    <source>
        <dbReference type="ARBA" id="ARBA00006331"/>
    </source>
</evidence>
<dbReference type="GO" id="GO:0043161">
    <property type="term" value="P:proteasome-mediated ubiquitin-dependent protein catabolic process"/>
    <property type="evidence" value="ECO:0007669"/>
    <property type="project" value="TreeGrafter"/>
</dbReference>
<evidence type="ECO:0000256" key="6">
    <source>
        <dbReference type="PROSITE-ProRule" id="PRU00104"/>
    </source>
</evidence>
<evidence type="ECO:0000259" key="8">
    <source>
        <dbReference type="PROSITE" id="PS50237"/>
    </source>
</evidence>
<dbReference type="SUPFAM" id="SSF56204">
    <property type="entry name" value="Hect, E3 ligase catalytic domain"/>
    <property type="match status" value="1"/>
</dbReference>
<feature type="region of interest" description="Disordered" evidence="7">
    <location>
        <begin position="1024"/>
        <end position="1047"/>
    </location>
</feature>
<comment type="catalytic activity">
    <reaction evidence="1">
        <text>S-ubiquitinyl-[E2 ubiquitin-conjugating enzyme]-L-cysteine + [acceptor protein]-L-lysine = [E2 ubiquitin-conjugating enzyme]-L-cysteine + N(6)-ubiquitinyl-[acceptor protein]-L-lysine.</text>
        <dbReference type="EC" id="2.3.2.26"/>
    </reaction>
</comment>
<feature type="compositionally biased region" description="Acidic residues" evidence="7">
    <location>
        <begin position="1145"/>
        <end position="1156"/>
    </location>
</feature>
<keyword evidence="10" id="KW-1185">Reference proteome</keyword>
<feature type="region of interest" description="Disordered" evidence="7">
    <location>
        <begin position="1125"/>
        <end position="1165"/>
    </location>
</feature>
<dbReference type="EMBL" id="CAMPGE010018264">
    <property type="protein sequence ID" value="CAI2376699.1"/>
    <property type="molecule type" value="Genomic_DNA"/>
</dbReference>
<comment type="similarity">
    <text evidence="2">Belongs to the UPL family. K-HECT subfamily.</text>
</comment>
<feature type="region of interest" description="Disordered" evidence="7">
    <location>
        <begin position="1"/>
        <end position="79"/>
    </location>
</feature>
<feature type="compositionally biased region" description="Basic and acidic residues" evidence="7">
    <location>
        <begin position="40"/>
        <end position="56"/>
    </location>
</feature>
<keyword evidence="4" id="KW-0808">Transferase</keyword>
<evidence type="ECO:0000256" key="4">
    <source>
        <dbReference type="ARBA" id="ARBA00022679"/>
    </source>
</evidence>
<dbReference type="SUPFAM" id="SSF48371">
    <property type="entry name" value="ARM repeat"/>
    <property type="match status" value="1"/>
</dbReference>
<dbReference type="SMART" id="SM00119">
    <property type="entry name" value="HECTc"/>
    <property type="match status" value="1"/>
</dbReference>
<dbReference type="Pfam" id="PF00632">
    <property type="entry name" value="HECT"/>
    <property type="match status" value="1"/>
</dbReference>
<dbReference type="GO" id="GO:0061630">
    <property type="term" value="F:ubiquitin protein ligase activity"/>
    <property type="evidence" value="ECO:0007669"/>
    <property type="project" value="UniProtKB-EC"/>
</dbReference>
<sequence length="1836" mass="212183">MDRGNRKTKDNKRASKEKTPKGSKKQKVKESQERSMAPQEEEKHPQRNMEEEKEPKQQNQEITNISHFEIPSSNTRAQQDQIKKMEMPDFTEDHADFGTFEPMLYQMEHDEDSEGEDGIHEIEGDMMEEDDLENEKLPEEGQRNIPQDFGSLGAPGGMQDSHPQIPQRFRAIQMSRAIRRMAERYSRGRGRGRNRRADENSIKFDNLFAQLQTQNIDELKTNIALLNTEICMSNESMKRAMRPERFVKPLLTHLENGLDSALMLSCSNCLLTIIDIFPEVSETIIAQKGLKILEEKGKNFEYIDVAEDCVKLLDKIADTCPGEVWSTGCGSHFLSFMDFFDMNVQKIIMDLTLKCIREFCSLRQWNDEVKQCVSLIINKCSRLGFGDGEMLIKNLECLSMFLKRLIDCREEEFHSDSQNSDGPILNSRLLIETFKLRNPHLFKSSGSKPGPKVLKIYDEIFDDQTCIVNFMDMLKGSPGKDNVDLTDQKVKQSQMIIFNILNNCTSCSTKICATVLKNGFLDIILHWMSPKNKIAGAFEDKVKNDSEFSENEDFKLGAGGTATTGYHMNKKNANAKIRDMIDSETKNNEKQILNLLSTLLSLDILKKQDLTPEEQDCKDVLLNRDIQSKLGIFGSNYLNNFVNLQSCSSTPIKPSNSLKEKQRLLEILNKIIILIHPQVLSETINPLIIARQLRSFLNSSNGYHPSKMSFHSNSLADRVVEQKYIYLCMKVIKNILKKTKNRDIDFCVPMIREGILKNIETVIGQGNNEEEKEKSSLPSIDYITSQISSRPSQAPSLMNAQRFGNRRNFDGMRDPFSDFSDSRVNPLAAKLKEFNDTKLKLKKKVLPFIKKELENANYKNEPFFELKRIARCLTNEQISSTLCKEALNRLSQLLIEQGMTYYEATESNIIESLHKFVIRRDEFMGKEKSLWNRIHIFIDEFAENQKGLTQLIQNLHNLINDDESIEDLHVSDNKRHPFLNYSRWNETLQVEIICEYESFQEPTKKPTPNLPSFLSAFDQSMSQYENQEGMKPPPKKEQELDSEGKMKQRDETFKKMRPFRVIIPSEYKMKAILRNIMANLKNADSNRLNMRGRGLSGIIGRNQIRTLNNLSDDRMQNTSHLIIEDHVPDHPDEDNEGEDHRDEMMEGEFDDEDESDSELHRPGEETKQDFVIKLLPNQVENDGIDLNISVEDWIKRRIKACKPPKILDKVFSEKIFMPPNILKFTISENIPKDDKAESDEEIIGESSDLAVVNAKIERGYSLYIKNDKYKKSLQDKELERVIQRDIQSNEKIQEQLGDSCKLLELMKFIFLLKSNNFKAILKSHYDSCMTKNLQSNFATKFNLKRGKFKSLFVNPKIDSLIRKYLVSKFNSDYTNSKDDALIEIVQHFPMMYEFKTRNIFFKLTAFGEIRNKYYASELFTRANSNNEGGLSLSRRRLDVPRDNILKDAYEKLEDLQSDPSFLEFRFDEEVGTGLGPTLEYYALIGKYIKENTKLWKKTSDNSLYPKPLDYKLLKNKQKRKIEQFFELVGTIIARSLMDERLIDLPISVVFWKLVFSETAILDDVNKIDKDFYKGLKFVQQYIDREDKIKANATVPRLVKEKYNKECEDLQCEGNQSQSEEDEQECSIENLCMSFVLPGEEEIELVENGVDVTVTSKNMREYIRSSLNCLFNDSVKLQVNAFRRGINSVFRIDALKCFLLEELEGLIGGEESHENGLEKWNKTLLEHVIPDHGYNEESPAFTNFIQYMTHLNKEQLRNFLLFITGSPRLPLGGLKSLRPKLTVVKRTCEEGCNPDDFLPSVMTCQNYVKLPEYSSLEVLTERMNYAIKEGTNSFDLS</sequence>
<comment type="caution">
    <text evidence="9">The sequence shown here is derived from an EMBL/GenBank/DDBJ whole genome shotgun (WGS) entry which is preliminary data.</text>
</comment>
<feature type="domain" description="HECT" evidence="8">
    <location>
        <begin position="1451"/>
        <end position="1836"/>
    </location>
</feature>
<protein>
    <recommendedName>
        <fullName evidence="3">HECT-type E3 ubiquitin transferase</fullName>
        <ecNumber evidence="3">2.3.2.26</ecNumber>
    </recommendedName>
</protein>
<dbReference type="InterPro" id="IPR000569">
    <property type="entry name" value="HECT_dom"/>
</dbReference>
<accession>A0AAD2D0R8</accession>
<evidence type="ECO:0000256" key="7">
    <source>
        <dbReference type="SAM" id="MobiDB-lite"/>
    </source>
</evidence>
<evidence type="ECO:0000313" key="9">
    <source>
        <dbReference type="EMBL" id="CAI2376699.1"/>
    </source>
</evidence>
<dbReference type="Proteomes" id="UP001295684">
    <property type="component" value="Unassembled WGS sequence"/>
</dbReference>
<feature type="compositionally biased region" description="Basic and acidic residues" evidence="7">
    <location>
        <begin position="1034"/>
        <end position="1047"/>
    </location>
</feature>
<dbReference type="InterPro" id="IPR035983">
    <property type="entry name" value="Hect_E3_ubiquitin_ligase"/>
</dbReference>
<evidence type="ECO:0000256" key="5">
    <source>
        <dbReference type="ARBA" id="ARBA00022786"/>
    </source>
</evidence>